<dbReference type="Proteomes" id="UP001432251">
    <property type="component" value="Chromosome"/>
</dbReference>
<evidence type="ECO:0000313" key="2">
    <source>
        <dbReference type="Proteomes" id="UP001432251"/>
    </source>
</evidence>
<accession>A0ACD5A4P8</accession>
<dbReference type="EMBL" id="CP146022">
    <property type="protein sequence ID" value="WWQ62169.1"/>
    <property type="molecule type" value="Genomic_DNA"/>
</dbReference>
<organism evidence="1 2">
    <name type="scientific">Streptomyces citrinus</name>
    <dbReference type="NCBI Taxonomy" id="3118173"/>
    <lineage>
        <taxon>Bacteria</taxon>
        <taxon>Bacillati</taxon>
        <taxon>Actinomycetota</taxon>
        <taxon>Actinomycetes</taxon>
        <taxon>Kitasatosporales</taxon>
        <taxon>Streptomycetaceae</taxon>
        <taxon>Streptomyces</taxon>
    </lineage>
</organism>
<gene>
    <name evidence="1" type="ORF">V2W30_01490</name>
</gene>
<protein>
    <submittedName>
        <fullName evidence="1">Uncharacterized protein</fullName>
    </submittedName>
</protein>
<keyword evidence="2" id="KW-1185">Reference proteome</keyword>
<proteinExistence type="predicted"/>
<evidence type="ECO:0000313" key="1">
    <source>
        <dbReference type="EMBL" id="WWQ62169.1"/>
    </source>
</evidence>
<name>A0ACD5A4P8_9ACTN</name>
<reference evidence="1" key="1">
    <citation type="journal article" date="2025" name="Int. J. Syst. Evol. Microbiol.">
        <title>Streptomyces citrinus sp. nov., with yellow diffusible pigment.</title>
        <authorList>
            <person name="He Y."/>
            <person name="Yang E."/>
            <person name="Xu J."/>
            <person name="Sun Y."/>
            <person name="Sun L."/>
        </authorList>
    </citation>
    <scope>NUCLEOTIDE SEQUENCE</scope>
    <source>
        <strain evidence="1">Q6</strain>
    </source>
</reference>
<sequence length="354" mass="36732">MRPLSVTPRGRLARRALITVTLALTCAGLLATPADARASRVRLGSSADVGRASWGGPAYTMNGDGAVVPASMRRAVDAIRGGSGSIDVVVLAGSAPSSGSATPECDVVMGVGGVNSCTTWTLTRASDGNDPQVNQDIRNAEFVYFAGGDQCRYTAWKGTGLQASVQSVVAKGGGVGGGSAGTHINSSVVYDACVGSVTSGEALADPYDSYVTLTTGMFSWPHYGDTVNDSHFVARDRMGRLMAFTARAVQDGLTTQGRAWGVGIDEGGGSLYVDAQGRGTLFGADAYVVLADHRPEKAVAGQPLTYQRFKIWHLRPGATFDFAQRPDCGYYLRSVVAGRADTGLYDGTPAAPCA</sequence>